<dbReference type="Proteomes" id="UP000663419">
    <property type="component" value="Chromosome 3"/>
</dbReference>
<evidence type="ECO:0000313" key="1">
    <source>
        <dbReference type="EMBL" id="QSS54025.1"/>
    </source>
</evidence>
<dbReference type="EMBL" id="CP069104">
    <property type="protein sequence ID" value="QSS54025.1"/>
    <property type="molecule type" value="Genomic_DNA"/>
</dbReference>
<organism evidence="1 2">
    <name type="scientific">Ajellomyces capsulatus (strain H88)</name>
    <name type="common">Darling's disease fungus</name>
    <name type="synonym">Histoplasma capsulatum</name>
    <dbReference type="NCBI Taxonomy" id="544711"/>
    <lineage>
        <taxon>Eukaryota</taxon>
        <taxon>Fungi</taxon>
        <taxon>Dikarya</taxon>
        <taxon>Ascomycota</taxon>
        <taxon>Pezizomycotina</taxon>
        <taxon>Eurotiomycetes</taxon>
        <taxon>Eurotiomycetidae</taxon>
        <taxon>Onygenales</taxon>
        <taxon>Ajellomycetaceae</taxon>
        <taxon>Histoplasma</taxon>
    </lineage>
</organism>
<name>A0A8A1LLU7_AJEC8</name>
<dbReference type="AlphaFoldDB" id="A0A8A1LLU7"/>
<sequence>MFFFSPISLSQDQPRSTFSHMQYRIDALRPHREIDKWRIMRENLANKSTSLLNLSNKSVERA</sequence>
<evidence type="ECO:0000313" key="2">
    <source>
        <dbReference type="Proteomes" id="UP000663419"/>
    </source>
</evidence>
<proteinExistence type="predicted"/>
<accession>A0A8A1LLU7</accession>
<gene>
    <name evidence="1" type="ORF">I7I53_01463</name>
</gene>
<reference evidence="1" key="1">
    <citation type="submission" date="2021-01" db="EMBL/GenBank/DDBJ databases">
        <title>Chromosome-level genome assembly of a human fungal pathogen reveals clustering of transcriptionally co-regulated genes.</title>
        <authorList>
            <person name="Voorhies M."/>
            <person name="Cohen S."/>
            <person name="Shea T.P."/>
            <person name="Petrus S."/>
            <person name="Munoz J.F."/>
            <person name="Poplawski S."/>
            <person name="Goldman W.E."/>
            <person name="Michael T."/>
            <person name="Cuomo C.A."/>
            <person name="Sil A."/>
            <person name="Beyhan S."/>
        </authorList>
    </citation>
    <scope>NUCLEOTIDE SEQUENCE</scope>
    <source>
        <strain evidence="1">H88</strain>
    </source>
</reference>
<protein>
    <submittedName>
        <fullName evidence="1">Uncharacterized protein</fullName>
    </submittedName>
</protein>
<dbReference type="VEuPathDB" id="FungiDB:I7I53_01463"/>